<keyword evidence="7" id="KW-1185">Reference proteome</keyword>
<reference evidence="6 7" key="1">
    <citation type="submission" date="2024-11" db="EMBL/GenBank/DDBJ databases">
        <title>Chromosome-level genome assembly of the freshwater bivalve Anodonta woodiana.</title>
        <authorList>
            <person name="Chen X."/>
        </authorList>
    </citation>
    <scope>NUCLEOTIDE SEQUENCE [LARGE SCALE GENOMIC DNA]</scope>
    <source>
        <strain evidence="6">MN2024</strain>
        <tissue evidence="6">Gills</tissue>
    </source>
</reference>
<dbReference type="Proteomes" id="UP001634394">
    <property type="component" value="Unassembled WGS sequence"/>
</dbReference>
<evidence type="ECO:0000313" key="6">
    <source>
        <dbReference type="EMBL" id="KAL3864647.1"/>
    </source>
</evidence>
<proteinExistence type="inferred from homology"/>
<evidence type="ECO:0000256" key="3">
    <source>
        <dbReference type="ARBA" id="ARBA00022295"/>
    </source>
</evidence>
<name>A0ABD3VSR6_SINWO</name>
<keyword evidence="5" id="KW-0458">Lysosome</keyword>
<keyword evidence="4" id="KW-0472">Membrane</keyword>
<dbReference type="AlphaFoldDB" id="A0ABD3VSR6"/>
<evidence type="ECO:0000256" key="4">
    <source>
        <dbReference type="ARBA" id="ARBA00023136"/>
    </source>
</evidence>
<comment type="similarity">
    <text evidence="2">Belongs to the BORCS7 family.</text>
</comment>
<comment type="caution">
    <text evidence="6">The sequence shown here is derived from an EMBL/GenBank/DDBJ whole genome shotgun (WGS) entry which is preliminary data.</text>
</comment>
<sequence length="107" mass="12140">MPKVKTITMNAGNWNQETKMRLNEKVLGSMNDMGSLVRQIVKGSKSNELLAQAAKNFSSQETAIQNSMETLKKMDLIKTQLEYQQSAIERSMSAIDDIHDQLHTIQR</sequence>
<dbReference type="PANTHER" id="PTHR31397:SF1">
    <property type="entry name" value="BLOC-1-RELATED COMPLEX SUBUNIT 7"/>
    <property type="match status" value="1"/>
</dbReference>
<protein>
    <recommendedName>
        <fullName evidence="3">BLOC-1-related complex subunit 7</fullName>
    </recommendedName>
</protein>
<comment type="subcellular location">
    <subcellularLocation>
        <location evidence="1">Lysosome membrane</location>
    </subcellularLocation>
</comment>
<dbReference type="InterPro" id="IPR032143">
    <property type="entry name" value="BORCS7"/>
</dbReference>
<evidence type="ECO:0000313" key="7">
    <source>
        <dbReference type="Proteomes" id="UP001634394"/>
    </source>
</evidence>
<evidence type="ECO:0000256" key="2">
    <source>
        <dbReference type="ARBA" id="ARBA00005433"/>
    </source>
</evidence>
<organism evidence="6 7">
    <name type="scientific">Sinanodonta woodiana</name>
    <name type="common">Chinese pond mussel</name>
    <name type="synonym">Anodonta woodiana</name>
    <dbReference type="NCBI Taxonomy" id="1069815"/>
    <lineage>
        <taxon>Eukaryota</taxon>
        <taxon>Metazoa</taxon>
        <taxon>Spiralia</taxon>
        <taxon>Lophotrochozoa</taxon>
        <taxon>Mollusca</taxon>
        <taxon>Bivalvia</taxon>
        <taxon>Autobranchia</taxon>
        <taxon>Heteroconchia</taxon>
        <taxon>Palaeoheterodonta</taxon>
        <taxon>Unionida</taxon>
        <taxon>Unionoidea</taxon>
        <taxon>Unionidae</taxon>
        <taxon>Unioninae</taxon>
        <taxon>Sinanodonta</taxon>
    </lineage>
</organism>
<accession>A0ABD3VSR6</accession>
<evidence type="ECO:0000256" key="5">
    <source>
        <dbReference type="ARBA" id="ARBA00023228"/>
    </source>
</evidence>
<dbReference type="EMBL" id="JBJQND010000010">
    <property type="protein sequence ID" value="KAL3864647.1"/>
    <property type="molecule type" value="Genomic_DNA"/>
</dbReference>
<dbReference type="GO" id="GO:0005765">
    <property type="term" value="C:lysosomal membrane"/>
    <property type="evidence" value="ECO:0007669"/>
    <property type="project" value="UniProtKB-SubCell"/>
</dbReference>
<dbReference type="PANTHER" id="PTHR31397">
    <property type="entry name" value="BLOC-1-RELATED COMPLEX SUBUNIT 7 BORSC7"/>
    <property type="match status" value="1"/>
</dbReference>
<evidence type="ECO:0000256" key="1">
    <source>
        <dbReference type="ARBA" id="ARBA00004656"/>
    </source>
</evidence>
<dbReference type="Pfam" id="PF16088">
    <property type="entry name" value="BORCS7"/>
    <property type="match status" value="1"/>
</dbReference>
<gene>
    <name evidence="6" type="ORF">ACJMK2_006312</name>
</gene>